<keyword evidence="1" id="KW-0732">Signal</keyword>
<comment type="caution">
    <text evidence="2">The sequence shown here is derived from an EMBL/GenBank/DDBJ whole genome shotgun (WGS) entry which is preliminary data.</text>
</comment>
<evidence type="ECO:0000313" key="2">
    <source>
        <dbReference type="EMBL" id="KAF7413173.1"/>
    </source>
</evidence>
<feature type="signal peptide" evidence="1">
    <location>
        <begin position="1"/>
        <end position="19"/>
    </location>
</feature>
<keyword evidence="3" id="KW-1185">Reference proteome</keyword>
<accession>A0A834KUG6</accession>
<dbReference type="Proteomes" id="UP000600918">
    <property type="component" value="Unassembled WGS sequence"/>
</dbReference>
<evidence type="ECO:0008006" key="4">
    <source>
        <dbReference type="Google" id="ProtNLM"/>
    </source>
</evidence>
<evidence type="ECO:0000256" key="1">
    <source>
        <dbReference type="SAM" id="SignalP"/>
    </source>
</evidence>
<name>A0A834KUG6_VESPE</name>
<feature type="chain" id="PRO_5032470840" description="Secreted protein" evidence="1">
    <location>
        <begin position="20"/>
        <end position="122"/>
    </location>
</feature>
<dbReference type="EMBL" id="JACSDY010000012">
    <property type="protein sequence ID" value="KAF7413173.1"/>
    <property type="molecule type" value="Genomic_DNA"/>
</dbReference>
<proteinExistence type="predicted"/>
<sequence length="122" mass="13742">MAVVVVVMVVVVVAPLAEQYVSRLSLREPPNIRLYLLSQATHRPKLLFGYATWPSGRSHFQSLCVAYFVYGFREYLRLLYPSEILTRLPNCKNTCAAKGLLVIQETSYLVSPAAPFAGRIEH</sequence>
<evidence type="ECO:0000313" key="3">
    <source>
        <dbReference type="Proteomes" id="UP000600918"/>
    </source>
</evidence>
<reference evidence="2" key="1">
    <citation type="journal article" date="2020" name="G3 (Bethesda)">
        <title>High-Quality Assemblies for Three Invasive Social Wasps from the &lt;i&gt;Vespula&lt;/i&gt; Genus.</title>
        <authorList>
            <person name="Harrop T.W.R."/>
            <person name="Guhlin J."/>
            <person name="McLaughlin G.M."/>
            <person name="Permina E."/>
            <person name="Stockwell P."/>
            <person name="Gilligan J."/>
            <person name="Le Lec M.F."/>
            <person name="Gruber M.A.M."/>
            <person name="Quinn O."/>
            <person name="Lovegrove M."/>
            <person name="Duncan E.J."/>
            <person name="Remnant E.J."/>
            <person name="Van Eeckhoven J."/>
            <person name="Graham B."/>
            <person name="Knapp R.A."/>
            <person name="Langford K.W."/>
            <person name="Kronenberg Z."/>
            <person name="Press M.O."/>
            <person name="Eacker S.M."/>
            <person name="Wilson-Rankin E.E."/>
            <person name="Purcell J."/>
            <person name="Lester P.J."/>
            <person name="Dearden P.K."/>
        </authorList>
    </citation>
    <scope>NUCLEOTIDE SEQUENCE</scope>
    <source>
        <strain evidence="2">Volc-1</strain>
    </source>
</reference>
<dbReference type="AlphaFoldDB" id="A0A834KUG6"/>
<gene>
    <name evidence="2" type="ORF">H0235_013024</name>
</gene>
<protein>
    <recommendedName>
        <fullName evidence="4">Secreted protein</fullName>
    </recommendedName>
</protein>
<organism evidence="2 3">
    <name type="scientific">Vespula pensylvanica</name>
    <name type="common">Western yellow jacket</name>
    <name type="synonym">Wasp</name>
    <dbReference type="NCBI Taxonomy" id="30213"/>
    <lineage>
        <taxon>Eukaryota</taxon>
        <taxon>Metazoa</taxon>
        <taxon>Ecdysozoa</taxon>
        <taxon>Arthropoda</taxon>
        <taxon>Hexapoda</taxon>
        <taxon>Insecta</taxon>
        <taxon>Pterygota</taxon>
        <taxon>Neoptera</taxon>
        <taxon>Endopterygota</taxon>
        <taxon>Hymenoptera</taxon>
        <taxon>Apocrita</taxon>
        <taxon>Aculeata</taxon>
        <taxon>Vespoidea</taxon>
        <taxon>Vespidae</taxon>
        <taxon>Vespinae</taxon>
        <taxon>Vespula</taxon>
    </lineage>
</organism>